<protein>
    <submittedName>
        <fullName evidence="4">Xanthine dehydrogenase family protein molybdopterin-binding subunit</fullName>
    </submittedName>
</protein>
<dbReference type="SUPFAM" id="SSF54665">
    <property type="entry name" value="CO dehydrogenase molybdoprotein N-domain-like"/>
    <property type="match status" value="1"/>
</dbReference>
<dbReference type="PANTHER" id="PTHR11908">
    <property type="entry name" value="XANTHINE DEHYDROGENASE"/>
    <property type="match status" value="1"/>
</dbReference>
<accession>A0A2T2WTT8</accession>
<dbReference type="SUPFAM" id="SSF56003">
    <property type="entry name" value="Molybdenum cofactor-binding domain"/>
    <property type="match status" value="1"/>
</dbReference>
<name>A0A2T2WTT8_9FIRM</name>
<evidence type="ECO:0000313" key="5">
    <source>
        <dbReference type="Proteomes" id="UP000242699"/>
    </source>
</evidence>
<dbReference type="GO" id="GO:0016491">
    <property type="term" value="F:oxidoreductase activity"/>
    <property type="evidence" value="ECO:0007669"/>
    <property type="project" value="UniProtKB-KW"/>
</dbReference>
<dbReference type="InterPro" id="IPR000674">
    <property type="entry name" value="Ald_Oxase/Xan_DH_a/b"/>
</dbReference>
<dbReference type="InterPro" id="IPR046867">
    <property type="entry name" value="AldOxase/xan_DH_MoCoBD2"/>
</dbReference>
<sequence length="759" mass="83394">MMTTTKETWVGRGIPRVEDPRLIQGLGEYVSDIHFPGQWAMALVRSPHAHARILEVRTDAARKLSGVHAVISAVDWEDLRQPLPDMKPLSPPALAYERVLYVGQPVVAILADDRYIAEDAADLVEISYQPLTPVVNVEDARQDSVVLHPEFGTNILDYVNFVSGDGQEALKEADHVISATLQMGRVSAQAMEPRGIAALFDEKTQSLMVYHATQSVHRAKERISTFLQMDPNHVHVIAPEIGGGFGVKNGSYPEEVLVSYLAKYFAHPIKWSGDRFEEFLGTYQEREQTHHVQLGIKNDGRIVAFVDTYYQDNGAYPGGGVLVAHNTARNLMGPYRIPHFAIHCYTVMTNKVPQTPYRGAGRPQGHYIIERIMDRAADELGMDRIAIRMKNLVRPQDFPYATGFPGVVYDSGDYPQTFQDLLDIVDVSAFRVRQQQARAQGIRLGLGLANYVEISAGFGFEGVHFRLAADGRIELATGATGQGQGHRTALAQIAADTFEMPLEQIAVVEGDTRRIDKGIGTFGSRTVIMAGNAIVIGGQEFLEKAREAAAKILDVKTTDVVYHQGTFSAPGTSAKSLDWTLLASELQRASHSMPAHEYYFYSNTATYGFGCHGVIVEVNEKTSEIRIPRYVVVHDGGVVVNPLLANGQVIGGVVQGLGSALYEEMRFNENGQPITTSFLAYHLPGAVSVPDIEIHHRNYRAPGNPGGYKGVGEAGIIPSQAVILSAVEDAFRDQGLRLNYAPITPGRLFQAMHREEAKL</sequence>
<dbReference type="Gene3D" id="3.90.1170.50">
    <property type="entry name" value="Aldehyde oxidase/xanthine dehydrogenase, a/b hammerhead"/>
    <property type="match status" value="1"/>
</dbReference>
<dbReference type="AlphaFoldDB" id="A0A2T2WTT8"/>
<organism evidence="4 5">
    <name type="scientific">Sulfobacillus benefaciens</name>
    <dbReference type="NCBI Taxonomy" id="453960"/>
    <lineage>
        <taxon>Bacteria</taxon>
        <taxon>Bacillati</taxon>
        <taxon>Bacillota</taxon>
        <taxon>Clostridia</taxon>
        <taxon>Eubacteriales</taxon>
        <taxon>Clostridiales Family XVII. Incertae Sedis</taxon>
        <taxon>Sulfobacillus</taxon>
    </lineage>
</organism>
<feature type="domain" description="Aldehyde oxidase/xanthine dehydrogenase a/b hammerhead" evidence="3">
    <location>
        <begin position="24"/>
        <end position="132"/>
    </location>
</feature>
<dbReference type="InterPro" id="IPR037165">
    <property type="entry name" value="AldOxase/xan_DH_Mopterin-bd_sf"/>
</dbReference>
<dbReference type="Pfam" id="PF20256">
    <property type="entry name" value="MoCoBD_2"/>
    <property type="match status" value="1"/>
</dbReference>
<proteinExistence type="predicted"/>
<keyword evidence="1" id="KW-0500">Molybdenum</keyword>
<evidence type="ECO:0000259" key="3">
    <source>
        <dbReference type="SMART" id="SM01008"/>
    </source>
</evidence>
<dbReference type="Gene3D" id="3.30.365.10">
    <property type="entry name" value="Aldehyde oxidase/xanthine dehydrogenase, molybdopterin binding domain"/>
    <property type="match status" value="4"/>
</dbReference>
<evidence type="ECO:0000256" key="2">
    <source>
        <dbReference type="ARBA" id="ARBA00023002"/>
    </source>
</evidence>
<dbReference type="Proteomes" id="UP000242699">
    <property type="component" value="Unassembled WGS sequence"/>
</dbReference>
<evidence type="ECO:0000256" key="1">
    <source>
        <dbReference type="ARBA" id="ARBA00022505"/>
    </source>
</evidence>
<dbReference type="GO" id="GO:0005506">
    <property type="term" value="F:iron ion binding"/>
    <property type="evidence" value="ECO:0007669"/>
    <property type="project" value="InterPro"/>
</dbReference>
<dbReference type="SMART" id="SM01008">
    <property type="entry name" value="Ald_Xan_dh_C"/>
    <property type="match status" value="1"/>
</dbReference>
<reference evidence="4 5" key="1">
    <citation type="journal article" date="2014" name="BMC Genomics">
        <title>Comparison of environmental and isolate Sulfobacillus genomes reveals diverse carbon, sulfur, nitrogen, and hydrogen metabolisms.</title>
        <authorList>
            <person name="Justice N.B."/>
            <person name="Norman A."/>
            <person name="Brown C.T."/>
            <person name="Singh A."/>
            <person name="Thomas B.C."/>
            <person name="Banfield J.F."/>
        </authorList>
    </citation>
    <scope>NUCLEOTIDE SEQUENCE [LARGE SCALE GENOMIC DNA]</scope>
    <source>
        <strain evidence="4">AMDSBA1</strain>
    </source>
</reference>
<comment type="caution">
    <text evidence="4">The sequence shown here is derived from an EMBL/GenBank/DDBJ whole genome shotgun (WGS) entry which is preliminary data.</text>
</comment>
<gene>
    <name evidence="4" type="ORF">C7B43_16390</name>
</gene>
<keyword evidence="2" id="KW-0560">Oxidoreductase</keyword>
<dbReference type="InterPro" id="IPR036856">
    <property type="entry name" value="Ald_Oxase/Xan_DH_a/b_sf"/>
</dbReference>
<dbReference type="Pfam" id="PF02738">
    <property type="entry name" value="MoCoBD_1"/>
    <property type="match status" value="1"/>
</dbReference>
<evidence type="ECO:0000313" key="4">
    <source>
        <dbReference type="EMBL" id="PSR25622.1"/>
    </source>
</evidence>
<dbReference type="InterPro" id="IPR016208">
    <property type="entry name" value="Ald_Oxase/xanthine_DH-like"/>
</dbReference>
<dbReference type="EMBL" id="PXYT01000052">
    <property type="protein sequence ID" value="PSR25622.1"/>
    <property type="molecule type" value="Genomic_DNA"/>
</dbReference>
<dbReference type="PANTHER" id="PTHR11908:SF132">
    <property type="entry name" value="ALDEHYDE OXIDASE 1-RELATED"/>
    <property type="match status" value="1"/>
</dbReference>
<dbReference type="Pfam" id="PF01315">
    <property type="entry name" value="Ald_Xan_dh_C"/>
    <property type="match status" value="1"/>
</dbReference>
<dbReference type="InterPro" id="IPR008274">
    <property type="entry name" value="AldOxase/xan_DH_MoCoBD1"/>
</dbReference>